<reference evidence="10 11" key="1">
    <citation type="journal article" date="2024" name="Nat. Commun.">
        <title>Phylogenomics reveals the evolutionary origins of lichenization in chlorophyte algae.</title>
        <authorList>
            <person name="Puginier C."/>
            <person name="Libourel C."/>
            <person name="Otte J."/>
            <person name="Skaloud P."/>
            <person name="Haon M."/>
            <person name="Grisel S."/>
            <person name="Petersen M."/>
            <person name="Berrin J.G."/>
            <person name="Delaux P.M."/>
            <person name="Dal Grande F."/>
            <person name="Keller J."/>
        </authorList>
    </citation>
    <scope>NUCLEOTIDE SEQUENCE [LARGE SCALE GENOMIC DNA]</scope>
    <source>
        <strain evidence="10 11">SAG 2036</strain>
    </source>
</reference>
<dbReference type="PANTHER" id="PTHR11556">
    <property type="entry name" value="FRUCTOSE-1,6-BISPHOSPHATASE-RELATED"/>
    <property type="match status" value="1"/>
</dbReference>
<keyword evidence="2" id="KW-0479">Metal-binding</keyword>
<sequence length="447" mass="47247">MARALRDHFPELPDGLATTLQAIADAVAEISVVMRTVSCTETGGLNNFGDKQLQADIVADRIVFERLRSSGAVSTASSEEQSDMISLGGTGYSVAFDPLDGSSIISANFAVGSIFGIWEGDKLLGQQAGSQVAAAYSLYGPKTLLVIALRTGHSGSSSSSKVFAPANLRATRENHAYRELVTDWMEKGYTLRYSGGMVPDVHHILAKGGGIFCSPAAPSAPAKLRMLYDAAALVAGLSVAPSVAHAAGASGGEVGGYLPKAGIDDLVQFIPDAKKTPSLRAGSIDPTTPYKFAVPPTWKEEKIANIQSGNFCAPRCDEPWTEVIFINPAEGKAQLIVAPLRRLTPKSKASIDQIGDPNGVMAAIGPYLTGTGPPEEEEILKAEKETRDGRTYYVYEANTSAGPTGPHILTAATTKGDNAYILIVSANERQWSKSQSKLRKVVQSFTA</sequence>
<evidence type="ECO:0000256" key="5">
    <source>
        <dbReference type="ARBA" id="ARBA00023277"/>
    </source>
</evidence>
<dbReference type="SUPFAM" id="SSF56655">
    <property type="entry name" value="Carbohydrate phosphatase"/>
    <property type="match status" value="1"/>
</dbReference>
<evidence type="ECO:0000259" key="9">
    <source>
        <dbReference type="Pfam" id="PF18913"/>
    </source>
</evidence>
<keyword evidence="4" id="KW-0460">Magnesium</keyword>
<evidence type="ECO:0000313" key="10">
    <source>
        <dbReference type="EMBL" id="KAK9808421.1"/>
    </source>
</evidence>
<protein>
    <recommendedName>
        <fullName evidence="12">Fructose-bisphosphatase</fullName>
    </recommendedName>
</protein>
<dbReference type="PRINTS" id="PR01958">
    <property type="entry name" value="S17BPHPHTASE"/>
</dbReference>
<gene>
    <name evidence="10" type="ORF">WJX73_003065</name>
</gene>
<evidence type="ECO:0000256" key="3">
    <source>
        <dbReference type="ARBA" id="ARBA00022801"/>
    </source>
</evidence>
<dbReference type="Gene3D" id="3.30.540.10">
    <property type="entry name" value="Fructose-1,6-Bisphosphatase, subunit A, domain 1"/>
    <property type="match status" value="1"/>
</dbReference>
<feature type="domain" description="Fructose-1-6-bisphosphatase class 1 C-terminal" evidence="9">
    <location>
        <begin position="159"/>
        <end position="233"/>
    </location>
</feature>
<dbReference type="GO" id="GO:0005986">
    <property type="term" value="P:sucrose biosynthetic process"/>
    <property type="evidence" value="ECO:0007669"/>
    <property type="project" value="TreeGrafter"/>
</dbReference>
<keyword evidence="5" id="KW-0119">Carbohydrate metabolism</keyword>
<dbReference type="InterPro" id="IPR016123">
    <property type="entry name" value="Mog1/PsbP_a/b/a-sand"/>
</dbReference>
<dbReference type="InterPro" id="IPR023079">
    <property type="entry name" value="SBPase"/>
</dbReference>
<dbReference type="GO" id="GO:0015979">
    <property type="term" value="P:photosynthesis"/>
    <property type="evidence" value="ECO:0007669"/>
    <property type="project" value="InterPro"/>
</dbReference>
<keyword evidence="11" id="KW-1185">Reference proteome</keyword>
<evidence type="ECO:0008006" key="12">
    <source>
        <dbReference type="Google" id="ProtNLM"/>
    </source>
</evidence>
<comment type="caution">
    <text evidence="10">The sequence shown here is derived from an EMBL/GenBank/DDBJ whole genome shotgun (WGS) entry which is preliminary data.</text>
</comment>
<keyword evidence="3" id="KW-0378">Hydrolase</keyword>
<dbReference type="Pfam" id="PF01789">
    <property type="entry name" value="PsbP"/>
    <property type="match status" value="1"/>
</dbReference>
<dbReference type="PANTHER" id="PTHR11556:SF35">
    <property type="entry name" value="SEDOHEPTULOSE-1,7-BISPHOSPHATASE, CHLOROPLASTIC"/>
    <property type="match status" value="1"/>
</dbReference>
<comment type="pathway">
    <text evidence="6">Carbohydrate biosynthesis.</text>
</comment>
<name>A0AAW1P6S7_9CHLO</name>
<dbReference type="InterPro" id="IPR002683">
    <property type="entry name" value="PsbP_C"/>
</dbReference>
<evidence type="ECO:0000256" key="6">
    <source>
        <dbReference type="ARBA" id="ARBA00024331"/>
    </source>
</evidence>
<dbReference type="GO" id="GO:0005509">
    <property type="term" value="F:calcium ion binding"/>
    <property type="evidence" value="ECO:0007669"/>
    <property type="project" value="InterPro"/>
</dbReference>
<evidence type="ECO:0000256" key="1">
    <source>
        <dbReference type="ARBA" id="ARBA00010941"/>
    </source>
</evidence>
<evidence type="ECO:0000256" key="4">
    <source>
        <dbReference type="ARBA" id="ARBA00022842"/>
    </source>
</evidence>
<dbReference type="GO" id="GO:0005737">
    <property type="term" value="C:cytoplasm"/>
    <property type="evidence" value="ECO:0007669"/>
    <property type="project" value="TreeGrafter"/>
</dbReference>
<organism evidence="10 11">
    <name type="scientific">Symbiochloris irregularis</name>
    <dbReference type="NCBI Taxonomy" id="706552"/>
    <lineage>
        <taxon>Eukaryota</taxon>
        <taxon>Viridiplantae</taxon>
        <taxon>Chlorophyta</taxon>
        <taxon>core chlorophytes</taxon>
        <taxon>Trebouxiophyceae</taxon>
        <taxon>Trebouxiales</taxon>
        <taxon>Trebouxiaceae</taxon>
        <taxon>Symbiochloris</taxon>
    </lineage>
</organism>
<dbReference type="InterPro" id="IPR033391">
    <property type="entry name" value="FBPase_N"/>
</dbReference>
<evidence type="ECO:0000256" key="2">
    <source>
        <dbReference type="ARBA" id="ARBA00022723"/>
    </source>
</evidence>
<dbReference type="GO" id="GO:0006000">
    <property type="term" value="P:fructose metabolic process"/>
    <property type="evidence" value="ECO:0007669"/>
    <property type="project" value="TreeGrafter"/>
</dbReference>
<evidence type="ECO:0000259" key="8">
    <source>
        <dbReference type="Pfam" id="PF01789"/>
    </source>
</evidence>
<evidence type="ECO:0000259" key="7">
    <source>
        <dbReference type="Pfam" id="PF00316"/>
    </source>
</evidence>
<dbReference type="Gene3D" id="3.40.190.80">
    <property type="match status" value="1"/>
</dbReference>
<dbReference type="EMBL" id="JALJOQ010000023">
    <property type="protein sequence ID" value="KAK9808421.1"/>
    <property type="molecule type" value="Genomic_DNA"/>
</dbReference>
<dbReference type="Pfam" id="PF18913">
    <property type="entry name" value="FBPase_C"/>
    <property type="match status" value="1"/>
</dbReference>
<dbReference type="GO" id="GO:0006094">
    <property type="term" value="P:gluconeogenesis"/>
    <property type="evidence" value="ECO:0007669"/>
    <property type="project" value="TreeGrafter"/>
</dbReference>
<dbReference type="Proteomes" id="UP001465755">
    <property type="component" value="Unassembled WGS sequence"/>
</dbReference>
<dbReference type="InterPro" id="IPR000146">
    <property type="entry name" value="FBPase_class-1"/>
</dbReference>
<dbReference type="GO" id="GO:0030388">
    <property type="term" value="P:fructose 1,6-bisphosphate metabolic process"/>
    <property type="evidence" value="ECO:0007669"/>
    <property type="project" value="TreeGrafter"/>
</dbReference>
<comment type="similarity">
    <text evidence="1">Belongs to the FBPase class 1 family.</text>
</comment>
<feature type="domain" description="PsbP C-terminal" evidence="8">
    <location>
        <begin position="285"/>
        <end position="446"/>
    </location>
</feature>
<dbReference type="GO" id="GO:0019898">
    <property type="term" value="C:extrinsic component of membrane"/>
    <property type="evidence" value="ECO:0007669"/>
    <property type="project" value="InterPro"/>
</dbReference>
<proteinExistence type="inferred from homology"/>
<dbReference type="InterPro" id="IPR044015">
    <property type="entry name" value="FBPase_C_dom"/>
</dbReference>
<dbReference type="Pfam" id="PF00316">
    <property type="entry name" value="FBPase"/>
    <property type="match status" value="1"/>
</dbReference>
<evidence type="ECO:0000313" key="11">
    <source>
        <dbReference type="Proteomes" id="UP001465755"/>
    </source>
</evidence>
<dbReference type="GO" id="GO:0042132">
    <property type="term" value="F:fructose 1,6-bisphosphate 1-phosphatase activity"/>
    <property type="evidence" value="ECO:0007669"/>
    <property type="project" value="TreeGrafter"/>
</dbReference>
<dbReference type="AlphaFoldDB" id="A0AAW1P6S7"/>
<dbReference type="GO" id="GO:0006002">
    <property type="term" value="P:fructose 6-phosphate metabolic process"/>
    <property type="evidence" value="ECO:0007669"/>
    <property type="project" value="TreeGrafter"/>
</dbReference>
<feature type="domain" description="Fructose-1-6-bisphosphatase class I N-terminal" evidence="7">
    <location>
        <begin position="13"/>
        <end position="153"/>
    </location>
</feature>
<accession>A0AAW1P6S7</accession>
<dbReference type="SUPFAM" id="SSF55724">
    <property type="entry name" value="Mog1p/PsbP-like"/>
    <property type="match status" value="1"/>
</dbReference>
<dbReference type="Gene3D" id="3.40.1000.10">
    <property type="entry name" value="Mog1/PsbP, alpha/beta/alpha sandwich"/>
    <property type="match status" value="1"/>
</dbReference>
<dbReference type="GO" id="GO:0009654">
    <property type="term" value="C:photosystem II oxygen evolving complex"/>
    <property type="evidence" value="ECO:0007669"/>
    <property type="project" value="InterPro"/>
</dbReference>